<evidence type="ECO:0000313" key="1">
    <source>
        <dbReference type="EMBL" id="MXN19738.1"/>
    </source>
</evidence>
<name>A0A6L7G878_9RHOB</name>
<dbReference type="AlphaFoldDB" id="A0A6L7G878"/>
<reference evidence="1 2" key="1">
    <citation type="submission" date="2019-12" db="EMBL/GenBank/DDBJ databases">
        <authorList>
            <person name="Li M."/>
        </authorList>
    </citation>
    <scope>NUCLEOTIDE SEQUENCE [LARGE SCALE GENOMIC DNA]</scope>
    <source>
        <strain evidence="1 2">GBMRC 2024</strain>
    </source>
</reference>
<dbReference type="PANTHER" id="PTHR33973">
    <property type="entry name" value="OS07G0153300 PROTEIN"/>
    <property type="match status" value="1"/>
</dbReference>
<gene>
    <name evidence="1" type="ORF">GR170_18045</name>
</gene>
<comment type="caution">
    <text evidence="1">The sequence shown here is derived from an EMBL/GenBank/DDBJ whole genome shotgun (WGS) entry which is preliminary data.</text>
</comment>
<accession>A0A6L7G878</accession>
<protein>
    <submittedName>
        <fullName evidence="1">DUF1365 family protein</fullName>
    </submittedName>
</protein>
<dbReference type="PANTHER" id="PTHR33973:SF4">
    <property type="entry name" value="OS07G0153300 PROTEIN"/>
    <property type="match status" value="1"/>
</dbReference>
<dbReference type="RefSeq" id="WP_160895862.1">
    <property type="nucleotide sequence ID" value="NZ_WUMU01000020.1"/>
</dbReference>
<proteinExistence type="predicted"/>
<evidence type="ECO:0000313" key="2">
    <source>
        <dbReference type="Proteomes" id="UP000477911"/>
    </source>
</evidence>
<dbReference type="EMBL" id="WUMU01000020">
    <property type="protein sequence ID" value="MXN19738.1"/>
    <property type="molecule type" value="Genomic_DNA"/>
</dbReference>
<dbReference type="Pfam" id="PF07103">
    <property type="entry name" value="DUF1365"/>
    <property type="match status" value="1"/>
</dbReference>
<dbReference type="Proteomes" id="UP000477911">
    <property type="component" value="Unassembled WGS sequence"/>
</dbReference>
<dbReference type="InterPro" id="IPR010775">
    <property type="entry name" value="DUF1365"/>
</dbReference>
<keyword evidence="2" id="KW-1185">Reference proteome</keyword>
<organism evidence="1 2">
    <name type="scientific">Pseudooceanicola albus</name>
    <dbReference type="NCBI Taxonomy" id="2692189"/>
    <lineage>
        <taxon>Bacteria</taxon>
        <taxon>Pseudomonadati</taxon>
        <taxon>Pseudomonadota</taxon>
        <taxon>Alphaproteobacteria</taxon>
        <taxon>Rhodobacterales</taxon>
        <taxon>Paracoccaceae</taxon>
        <taxon>Pseudooceanicola</taxon>
    </lineage>
</organism>
<sequence>MTLPRHIPGQTLHARRGAVRHRFRYSVDYVLIDPEDDAPLPLLFSRNRINLASVHDRDHGGIRGQGRGAAWLREALRDRGLPAARITRIGLLTQPAFLGRVFNPVSFWLVWERAALIAVVAEVNNTFGDRHSYLCAHPGFLPIGPTERMRAQKVFHVSPFQDIAGGYSFRFDVSQERVSIHIDHDNGREGLYATLTGPSRPLTNRGLLAAALRRPTGTLRVLLLIYWQALKLKAKGARYRTRPTPPEEELS</sequence>